<dbReference type="InterPro" id="IPR015422">
    <property type="entry name" value="PyrdxlP-dep_Trfase_small"/>
</dbReference>
<protein>
    <recommendedName>
        <fullName evidence="10">Glutamate-1-semialdehyde 2,1-aminomutase</fullName>
        <shortName evidence="10">GSA</shortName>
        <ecNumber evidence="10">5.4.3.8</ecNumber>
    </recommendedName>
    <alternativeName>
        <fullName evidence="10">Glutamate-1-semialdehyde aminotransferase</fullName>
        <shortName evidence="10">GSA-AT</shortName>
    </alternativeName>
</protein>
<dbReference type="Pfam" id="PF00202">
    <property type="entry name" value="Aminotran_3"/>
    <property type="match status" value="1"/>
</dbReference>
<evidence type="ECO:0000256" key="10">
    <source>
        <dbReference type="HAMAP-Rule" id="MF_00375"/>
    </source>
</evidence>
<comment type="pathway">
    <text evidence="3">Porphyrin-containing compound metabolism; protoporphyrin-IX biosynthesis; 5-aminolevulinate from L-glutamyl-tRNA(Glu): step 2/2.</text>
</comment>
<gene>
    <name evidence="10 11" type="primary">hemL</name>
    <name evidence="11" type="ORF">G7B40_001970</name>
</gene>
<proteinExistence type="inferred from homology"/>
<dbReference type="GO" id="GO:0005737">
    <property type="term" value="C:cytoplasm"/>
    <property type="evidence" value="ECO:0007669"/>
    <property type="project" value="UniProtKB-SubCell"/>
</dbReference>
<keyword evidence="7" id="KW-0149">Chlorophyll biosynthesis</keyword>
<keyword evidence="9 10" id="KW-0627">Porphyrin biosynthesis</keyword>
<dbReference type="EMBL" id="JAALHA020000001">
    <property type="protein sequence ID" value="MDR9893354.1"/>
    <property type="molecule type" value="Genomic_DNA"/>
</dbReference>
<accession>A0AAP5I208</accession>
<dbReference type="PANTHER" id="PTHR43713">
    <property type="entry name" value="GLUTAMATE-1-SEMIALDEHYDE 2,1-AMINOMUTASE"/>
    <property type="match status" value="1"/>
</dbReference>
<comment type="caution">
    <text evidence="11">The sequence shown here is derived from an EMBL/GenBank/DDBJ whole genome shotgun (WGS) entry which is preliminary data.</text>
</comment>
<evidence type="ECO:0000256" key="2">
    <source>
        <dbReference type="ARBA" id="ARBA00001933"/>
    </source>
</evidence>
<dbReference type="Proteomes" id="UP000667802">
    <property type="component" value="Unassembled WGS sequence"/>
</dbReference>
<comment type="similarity">
    <text evidence="4 10">Belongs to the class-III pyridoxal-phosphate-dependent aminotransferase family. HemL subfamily.</text>
</comment>
<evidence type="ECO:0000313" key="12">
    <source>
        <dbReference type="Proteomes" id="UP000667802"/>
    </source>
</evidence>
<keyword evidence="10" id="KW-0963">Cytoplasm</keyword>
<evidence type="ECO:0000256" key="9">
    <source>
        <dbReference type="ARBA" id="ARBA00023244"/>
    </source>
</evidence>
<evidence type="ECO:0000256" key="3">
    <source>
        <dbReference type="ARBA" id="ARBA00004819"/>
    </source>
</evidence>
<dbReference type="InterPro" id="IPR015424">
    <property type="entry name" value="PyrdxlP-dep_Trfase"/>
</dbReference>
<dbReference type="GO" id="GO:0006782">
    <property type="term" value="P:protoporphyrinogen IX biosynthetic process"/>
    <property type="evidence" value="ECO:0007669"/>
    <property type="project" value="UniProtKB-UniRule"/>
</dbReference>
<evidence type="ECO:0000256" key="5">
    <source>
        <dbReference type="ARBA" id="ARBA00011738"/>
    </source>
</evidence>
<comment type="subunit">
    <text evidence="5 10">Homodimer.</text>
</comment>
<keyword evidence="8 10" id="KW-0413">Isomerase</keyword>
<organism evidence="11 12">
    <name type="scientific">Aetokthonos hydrillicola Thurmond2011</name>
    <dbReference type="NCBI Taxonomy" id="2712845"/>
    <lineage>
        <taxon>Bacteria</taxon>
        <taxon>Bacillati</taxon>
        <taxon>Cyanobacteriota</taxon>
        <taxon>Cyanophyceae</taxon>
        <taxon>Nostocales</taxon>
        <taxon>Hapalosiphonaceae</taxon>
        <taxon>Aetokthonos</taxon>
    </lineage>
</organism>
<comment type="catalytic activity">
    <reaction evidence="1 10">
        <text>(S)-4-amino-5-oxopentanoate = 5-aminolevulinate</text>
        <dbReference type="Rhea" id="RHEA:14265"/>
        <dbReference type="ChEBI" id="CHEBI:57501"/>
        <dbReference type="ChEBI" id="CHEBI:356416"/>
        <dbReference type="EC" id="5.4.3.8"/>
    </reaction>
</comment>
<dbReference type="GO" id="GO:0015995">
    <property type="term" value="P:chlorophyll biosynthetic process"/>
    <property type="evidence" value="ECO:0007669"/>
    <property type="project" value="UniProtKB-KW"/>
</dbReference>
<evidence type="ECO:0000256" key="7">
    <source>
        <dbReference type="ARBA" id="ARBA00023171"/>
    </source>
</evidence>
<dbReference type="RefSeq" id="WP_310833472.1">
    <property type="nucleotide sequence ID" value="NZ_JAALHA020000001.1"/>
</dbReference>
<dbReference type="FunFam" id="3.90.1150.10:FF:000012">
    <property type="entry name" value="Glutamate-1-semialdehyde 2,1-aminomutase"/>
    <property type="match status" value="2"/>
</dbReference>
<name>A0AAP5I208_9CYAN</name>
<reference evidence="12" key="1">
    <citation type="journal article" date="2021" name="Science">
        <title>Hunting the eagle killer: A cyanobacterial neurotoxin causes vacuolar myelinopathy.</title>
        <authorList>
            <person name="Breinlinger S."/>
            <person name="Phillips T.J."/>
            <person name="Haram B.N."/>
            <person name="Mares J."/>
            <person name="Martinez Yerena J.A."/>
            <person name="Hrouzek P."/>
            <person name="Sobotka R."/>
            <person name="Henderson W.M."/>
            <person name="Schmieder P."/>
            <person name="Williams S.M."/>
            <person name="Lauderdale J.D."/>
            <person name="Wilde H.D."/>
            <person name="Gerrin W."/>
            <person name="Kust A."/>
            <person name="Washington J.W."/>
            <person name="Wagner C."/>
            <person name="Geier B."/>
            <person name="Liebeke M."/>
            <person name="Enke H."/>
            <person name="Niedermeyer T.H.J."/>
            <person name="Wilde S.B."/>
        </authorList>
    </citation>
    <scope>NUCLEOTIDE SEQUENCE [LARGE SCALE GENOMIC DNA]</scope>
    <source>
        <strain evidence="12">Thurmond2011</strain>
    </source>
</reference>
<dbReference type="NCBIfam" id="TIGR00713">
    <property type="entry name" value="hemL"/>
    <property type="match status" value="1"/>
</dbReference>
<dbReference type="Gene3D" id="3.90.1150.10">
    <property type="entry name" value="Aspartate Aminotransferase, domain 1"/>
    <property type="match status" value="1"/>
</dbReference>
<comment type="subcellular location">
    <subcellularLocation>
        <location evidence="10">Cytoplasm</location>
    </subcellularLocation>
</comment>
<evidence type="ECO:0000256" key="6">
    <source>
        <dbReference type="ARBA" id="ARBA00022898"/>
    </source>
</evidence>
<dbReference type="FunFam" id="3.40.640.10:FF:000021">
    <property type="entry name" value="Glutamate-1-semialdehyde 2,1-aminomutase"/>
    <property type="match status" value="1"/>
</dbReference>
<dbReference type="CDD" id="cd00610">
    <property type="entry name" value="OAT_like"/>
    <property type="match status" value="1"/>
</dbReference>
<keyword evidence="6 10" id="KW-0663">Pyridoxal phosphate</keyword>
<dbReference type="AlphaFoldDB" id="A0AAP5I208"/>
<evidence type="ECO:0000256" key="1">
    <source>
        <dbReference type="ARBA" id="ARBA00001579"/>
    </source>
</evidence>
<dbReference type="GO" id="GO:0008483">
    <property type="term" value="F:transaminase activity"/>
    <property type="evidence" value="ECO:0007669"/>
    <property type="project" value="InterPro"/>
</dbReference>
<dbReference type="InterPro" id="IPR004639">
    <property type="entry name" value="4pyrrol_synth_GluAld_NH2Trfase"/>
</dbReference>
<dbReference type="NCBIfam" id="NF000818">
    <property type="entry name" value="PRK00062.1"/>
    <property type="match status" value="1"/>
</dbReference>
<dbReference type="PROSITE" id="PS00600">
    <property type="entry name" value="AA_TRANSFER_CLASS_3"/>
    <property type="match status" value="1"/>
</dbReference>
<dbReference type="InterPro" id="IPR049704">
    <property type="entry name" value="Aminotrans_3_PPA_site"/>
</dbReference>
<evidence type="ECO:0000313" key="11">
    <source>
        <dbReference type="EMBL" id="MDR9893354.1"/>
    </source>
</evidence>
<dbReference type="InterPro" id="IPR015421">
    <property type="entry name" value="PyrdxlP-dep_Trfase_major"/>
</dbReference>
<dbReference type="PANTHER" id="PTHR43713:SF3">
    <property type="entry name" value="GLUTAMATE-1-SEMIALDEHYDE 2,1-AMINOMUTASE 1, CHLOROPLASTIC-RELATED"/>
    <property type="match status" value="1"/>
</dbReference>
<evidence type="ECO:0000256" key="8">
    <source>
        <dbReference type="ARBA" id="ARBA00023235"/>
    </source>
</evidence>
<dbReference type="GO" id="GO:0030170">
    <property type="term" value="F:pyridoxal phosphate binding"/>
    <property type="evidence" value="ECO:0007669"/>
    <property type="project" value="InterPro"/>
</dbReference>
<feature type="modified residue" description="N6-(pyridoxal phosphate)lysine" evidence="10">
    <location>
        <position position="272"/>
    </location>
</feature>
<dbReference type="GO" id="GO:0042286">
    <property type="term" value="F:glutamate-1-semialdehyde 2,1-aminomutase activity"/>
    <property type="evidence" value="ECO:0007669"/>
    <property type="project" value="UniProtKB-UniRule"/>
</dbReference>
<sequence>MVNTTIRTTKSQEIFNSAQKLMPGGVNSPVRAFKSVGGQPIVFDRVKGAYIWDVDGNQYIDYVGSWGPAICGHAHPDVIAALHEALEKGTSFGAPCVLENVLAEMVIDAVKSIEMVRFVNSGTEACMAVLRLMRAFTGREKVIKFEGCYHGHADMFLVKAGSGVATLGLPDSPGVPKSVTSSTLTAPFNDLEAVKALFEENRDEIAGVILEPVVGNAGFIPPDAGFLEGLRELTHEYGALLVFDEVMTGFRIAYGGAQEKFGITPDLTTLGKVIGGGLPVGAYGGRQDIMSMVAPAGPMYQAGTLSGNPLAMTAGIKTLELLRAPGTYEYLDNITNKLANGLLQIAQETGHAACGGQISAMFGLFFTNGPVHNYENAKKSDTAKFGRFHRGMLEHGIYLAPSQFEAGFTSLAHTEEDIEQTLQAARDVMSSL</sequence>
<dbReference type="InterPro" id="IPR005814">
    <property type="entry name" value="Aminotrans_3"/>
</dbReference>
<comment type="cofactor">
    <cofactor evidence="2 10">
        <name>pyridoxal 5'-phosphate</name>
        <dbReference type="ChEBI" id="CHEBI:597326"/>
    </cofactor>
</comment>
<evidence type="ECO:0000256" key="4">
    <source>
        <dbReference type="ARBA" id="ARBA00008981"/>
    </source>
</evidence>
<dbReference type="Gene3D" id="3.40.640.10">
    <property type="entry name" value="Type I PLP-dependent aspartate aminotransferase-like (Major domain)"/>
    <property type="match status" value="1"/>
</dbReference>
<keyword evidence="12" id="KW-1185">Reference proteome</keyword>
<dbReference type="HAMAP" id="MF_00375">
    <property type="entry name" value="HemL_aminotrans_3"/>
    <property type="match status" value="1"/>
</dbReference>
<dbReference type="EC" id="5.4.3.8" evidence="10"/>
<dbReference type="SUPFAM" id="SSF53383">
    <property type="entry name" value="PLP-dependent transferases"/>
    <property type="match status" value="1"/>
</dbReference>